<evidence type="ECO:0000256" key="1">
    <source>
        <dbReference type="SAM" id="Phobius"/>
    </source>
</evidence>
<keyword evidence="3" id="KW-0614">Plasmid</keyword>
<sequence>MKHISQKKNVNNVKKMTNLAVELKKKKIKLYIYGALILLGLIFVAVSLMSMMLLAPFDDELDESETSTKGCSVSGGSVEKKGKALFEQNAQGGELEGKTDKIVEIAKKNKVPPNLFMAIIASESMWGRGENATVQKNPLSVMGTKSIHDSTYSKVEDGLEDGAKNLYDLYISEGLTTPKKIGPKYAPIGADNDPSNMNARWVPTVTKIMTSLSEGSSSAKVDCSSQSGSKSVGKEYKGALPSWSNSNPGKGNLYDAGQCTWYAFGIRQKMGKPISTYWHDAHKWNERAEAEGYKVGKTPKKGACWIAEQGAGGAPMTTGHVGIVIDVKDDNTFVVSEMNVAGGPYNVTQREVKMTEGYSFIY</sequence>
<organism evidence="3">
    <name type="scientific">Staphylococcus epidermidis</name>
    <dbReference type="NCBI Taxonomy" id="1282"/>
    <lineage>
        <taxon>Bacteria</taxon>
        <taxon>Bacillati</taxon>
        <taxon>Bacillota</taxon>
        <taxon>Bacilli</taxon>
        <taxon>Bacillales</taxon>
        <taxon>Staphylococcaceae</taxon>
        <taxon>Staphylococcus</taxon>
    </lineage>
</organism>
<dbReference type="Pfam" id="PF05257">
    <property type="entry name" value="CHAP"/>
    <property type="match status" value="1"/>
</dbReference>
<evidence type="ECO:0000259" key="2">
    <source>
        <dbReference type="PROSITE" id="PS50911"/>
    </source>
</evidence>
<dbReference type="EMBL" id="KM521837">
    <property type="protein sequence ID" value="AJW29154.1"/>
    <property type="molecule type" value="Genomic_DNA"/>
</dbReference>
<geneLocation type="plasmid" evidence="3">
    <name>p12-02300</name>
</geneLocation>
<protein>
    <submittedName>
        <fullName evidence="3">Secretory antigen SsaA-like protein</fullName>
    </submittedName>
</protein>
<keyword evidence="1" id="KW-0472">Membrane</keyword>
<evidence type="ECO:0000313" key="3">
    <source>
        <dbReference type="EMBL" id="AJW29154.1"/>
    </source>
</evidence>
<dbReference type="RefSeq" id="WP_063280115.1">
    <property type="nucleotide sequence ID" value="NZ_KM521837.1"/>
</dbReference>
<accession>A0A0D4ZYB1</accession>
<dbReference type="InterPro" id="IPR007921">
    <property type="entry name" value="CHAP_dom"/>
</dbReference>
<keyword evidence="1" id="KW-0812">Transmembrane</keyword>
<gene>
    <name evidence="3" type="primary">ssaA-like protein</name>
</gene>
<dbReference type="PROSITE" id="PS50911">
    <property type="entry name" value="CHAP"/>
    <property type="match status" value="1"/>
</dbReference>
<feature type="transmembrane region" description="Helical" evidence="1">
    <location>
        <begin position="30"/>
        <end position="55"/>
    </location>
</feature>
<reference evidence="3" key="1">
    <citation type="submission" date="2014-09" db="EMBL/GenBank/DDBJ databases">
        <authorList>
            <person name="Bender J.K."/>
            <person name="Strommenger B."/>
            <person name="Steglich M."/>
            <person name="Zimmermann O."/>
            <person name="Fenner I."/>
            <person name="Lensing C."/>
            <person name="Dagwadordsch U."/>
            <person name="Werner G."/>
            <person name="Layer F."/>
        </authorList>
    </citation>
    <scope>NUCLEOTIDE SEQUENCE</scope>
    <source>
        <strain evidence="3">12-02300</strain>
        <plasmid evidence="3">p12-02300</plasmid>
    </source>
</reference>
<dbReference type="Gene3D" id="3.90.1720.10">
    <property type="entry name" value="endopeptidase domain like (from Nostoc punctiforme)"/>
    <property type="match status" value="1"/>
</dbReference>
<keyword evidence="1" id="KW-1133">Transmembrane helix</keyword>
<dbReference type="SUPFAM" id="SSF54001">
    <property type="entry name" value="Cysteine proteinases"/>
    <property type="match status" value="1"/>
</dbReference>
<dbReference type="AlphaFoldDB" id="A0A0D4ZYB1"/>
<name>A0A0D4ZYB1_STAEP</name>
<dbReference type="InterPro" id="IPR038765">
    <property type="entry name" value="Papain-like_cys_pep_sf"/>
</dbReference>
<feature type="domain" description="Peptidase C51" evidence="2">
    <location>
        <begin position="234"/>
        <end position="362"/>
    </location>
</feature>
<proteinExistence type="predicted"/>
<reference evidence="3" key="2">
    <citation type="journal article" date="2015" name="J. Antimicrob. Chemother.">
        <title>Linezolid resistance in clinical isolates of Staphylococcus epidermidis from German hospitals and characterization of two cfr-carrying plasmids.</title>
        <authorList>
            <person name="Bender J."/>
            <person name="Strommenger B."/>
            <person name="Steglich M."/>
            <person name="Zimmermann O."/>
            <person name="Fenner I."/>
            <person name="Lensing C."/>
            <person name="Dagwadordsch U."/>
            <person name="Kekule A.S."/>
            <person name="Werner G."/>
            <person name="Layer F."/>
        </authorList>
    </citation>
    <scope>NUCLEOTIDE SEQUENCE</scope>
    <source>
        <strain evidence="3">12-02300</strain>
        <plasmid evidence="3">p12-02300</plasmid>
    </source>
</reference>